<proteinExistence type="predicted"/>
<dbReference type="GO" id="GO:0043138">
    <property type="term" value="F:3'-5' DNA helicase activity"/>
    <property type="evidence" value="ECO:0007669"/>
    <property type="project" value="TreeGrafter"/>
</dbReference>
<dbReference type="InterPro" id="IPR011545">
    <property type="entry name" value="DEAD/DEAH_box_helicase_dom"/>
</dbReference>
<dbReference type="InterPro" id="IPR001650">
    <property type="entry name" value="Helicase_C-like"/>
</dbReference>
<evidence type="ECO:0000256" key="3">
    <source>
        <dbReference type="ARBA" id="ARBA00022806"/>
    </source>
</evidence>
<keyword evidence="3 9" id="KW-0347">Helicase</keyword>
<dbReference type="PANTHER" id="PTHR13710">
    <property type="entry name" value="DNA HELICASE RECQ FAMILY MEMBER"/>
    <property type="match status" value="1"/>
</dbReference>
<dbReference type="SMART" id="SM00490">
    <property type="entry name" value="HELICc"/>
    <property type="match status" value="1"/>
</dbReference>
<dbReference type="FunFam" id="3.40.50.300:FF:001389">
    <property type="entry name" value="ATP-dependent DNA helicase RecQ"/>
    <property type="match status" value="1"/>
</dbReference>
<dbReference type="InterPro" id="IPR027417">
    <property type="entry name" value="P-loop_NTPase"/>
</dbReference>
<sequence>MKNPDTKELLRKHFGHDSLRPGQAEVIDRVLDGTNTLAVLPTGGGKSLCYQYPAVVLDGLTIVVSPLIALMRDQVDVLVRRGVAAARIDSSVDEITRLDLLEQLEIGAIKILYLSPEKLTEPAMMMRLKKLSVSLVAIDEAHCISEWGHSFRPSYLRIPRLVKSLKPRSILALTATASPKTATGIRKAFSILKRDQVQTSFYRENLHFDVSVCSEEEKKSRTLDVLSQSGRTPAIVYATRRGDVEELAAFLNEHGVNARAYHAGMPADARAEVQDGFVAHRFDVICATIAFGMGVDMPDVRSVIHYHPPKSPEGWIQESGRAGRDGLPSHCEVLLNGDDRAVLEGMIQAKQPGKPAVRAILQNVFSQGPRAIISRYNLSTLNDVPIELLDILLARLETSGWITQEGASWMWCHLVPLRWDQSARERLMKGFPKQQQEMFSEMLESRQRISLFEMSGNDVTKMNKLVGQLRELEAGGEVRLKMSHSLTHYRISKEPQNLNELADEMLEVFQDHARNDIERIDSVFKMALSRRCLAVSLVGYFGEKLTKPCGHCASCLGKSRPRKLPLSSTREVTMDELEIIQRLVAEKRAPLSSPQRLARFLCGIYSPAMMRYRLYQHNHWGMLARHSFDDVETITRSVI</sequence>
<gene>
    <name evidence="9" type="ORF">NT6N_16930</name>
</gene>
<dbReference type="GO" id="GO:0005524">
    <property type="term" value="F:ATP binding"/>
    <property type="evidence" value="ECO:0007669"/>
    <property type="project" value="UniProtKB-KW"/>
</dbReference>
<dbReference type="InterPro" id="IPR036388">
    <property type="entry name" value="WH-like_DNA-bd_sf"/>
</dbReference>
<reference evidence="9" key="1">
    <citation type="submission" date="2024-07" db="EMBL/GenBank/DDBJ databases">
        <title>Complete genome sequence of Verrucomicrobiaceae bacterium NT6N.</title>
        <authorList>
            <person name="Huang C."/>
            <person name="Takami H."/>
            <person name="Hamasaki K."/>
        </authorList>
    </citation>
    <scope>NUCLEOTIDE SEQUENCE</scope>
    <source>
        <strain evidence="9">NT6N</strain>
    </source>
</reference>
<dbReference type="PROSITE" id="PS51194">
    <property type="entry name" value="HELICASE_CTER"/>
    <property type="match status" value="1"/>
</dbReference>
<evidence type="ECO:0000256" key="5">
    <source>
        <dbReference type="ARBA" id="ARBA00044535"/>
    </source>
</evidence>
<dbReference type="AlphaFoldDB" id="A0AAT9FL30"/>
<dbReference type="GO" id="GO:0016787">
    <property type="term" value="F:hydrolase activity"/>
    <property type="evidence" value="ECO:0007669"/>
    <property type="project" value="UniProtKB-KW"/>
</dbReference>
<dbReference type="KEGG" id="osu:NT6N_16930"/>
<dbReference type="InterPro" id="IPR032284">
    <property type="entry name" value="RecQ_Zn-bd"/>
</dbReference>
<dbReference type="Gene3D" id="1.10.10.10">
    <property type="entry name" value="Winged helix-like DNA-binding domain superfamily/Winged helix DNA-binding domain"/>
    <property type="match status" value="1"/>
</dbReference>
<dbReference type="NCBIfam" id="TIGR00614">
    <property type="entry name" value="recQ_fam"/>
    <property type="match status" value="1"/>
</dbReference>
<dbReference type="Pfam" id="PF00270">
    <property type="entry name" value="DEAD"/>
    <property type="match status" value="1"/>
</dbReference>
<protein>
    <recommendedName>
        <fullName evidence="5">ATP-dependent DNA helicase RecQ</fullName>
    </recommendedName>
    <alternativeName>
        <fullName evidence="6">DNA 3'-5' helicase RecQ</fullName>
    </alternativeName>
</protein>
<dbReference type="GO" id="GO:0005694">
    <property type="term" value="C:chromosome"/>
    <property type="evidence" value="ECO:0007669"/>
    <property type="project" value="TreeGrafter"/>
</dbReference>
<dbReference type="InterPro" id="IPR004589">
    <property type="entry name" value="DNA_helicase_ATP-dep_RecQ"/>
</dbReference>
<evidence type="ECO:0000256" key="1">
    <source>
        <dbReference type="ARBA" id="ARBA00022741"/>
    </source>
</evidence>
<evidence type="ECO:0000256" key="4">
    <source>
        <dbReference type="ARBA" id="ARBA00022840"/>
    </source>
</evidence>
<dbReference type="CDD" id="cd17920">
    <property type="entry name" value="DEXHc_RecQ"/>
    <property type="match status" value="1"/>
</dbReference>
<dbReference type="SMART" id="SM00487">
    <property type="entry name" value="DEXDc"/>
    <property type="match status" value="1"/>
</dbReference>
<dbReference type="GO" id="GO:0003676">
    <property type="term" value="F:nucleic acid binding"/>
    <property type="evidence" value="ECO:0007669"/>
    <property type="project" value="InterPro"/>
</dbReference>
<keyword evidence="2" id="KW-0378">Hydrolase</keyword>
<dbReference type="EMBL" id="AP026866">
    <property type="protein sequence ID" value="BDS06653.1"/>
    <property type="molecule type" value="Genomic_DNA"/>
</dbReference>
<keyword evidence="4" id="KW-0067">ATP-binding</keyword>
<dbReference type="GO" id="GO:0009378">
    <property type="term" value="F:four-way junction helicase activity"/>
    <property type="evidence" value="ECO:0007669"/>
    <property type="project" value="TreeGrafter"/>
</dbReference>
<dbReference type="GO" id="GO:0005737">
    <property type="term" value="C:cytoplasm"/>
    <property type="evidence" value="ECO:0007669"/>
    <property type="project" value="TreeGrafter"/>
</dbReference>
<feature type="domain" description="Helicase ATP-binding" evidence="7">
    <location>
        <begin position="27"/>
        <end position="195"/>
    </location>
</feature>
<dbReference type="Pfam" id="PF00271">
    <property type="entry name" value="Helicase_C"/>
    <property type="match status" value="1"/>
</dbReference>
<evidence type="ECO:0000256" key="2">
    <source>
        <dbReference type="ARBA" id="ARBA00022801"/>
    </source>
</evidence>
<feature type="domain" description="Helicase C-terminal" evidence="8">
    <location>
        <begin position="205"/>
        <end position="365"/>
    </location>
</feature>
<evidence type="ECO:0000256" key="6">
    <source>
        <dbReference type="ARBA" id="ARBA00044550"/>
    </source>
</evidence>
<evidence type="ECO:0000313" key="9">
    <source>
        <dbReference type="EMBL" id="BDS06653.1"/>
    </source>
</evidence>
<dbReference type="Pfam" id="PF16124">
    <property type="entry name" value="RecQ_Zn_bind"/>
    <property type="match status" value="1"/>
</dbReference>
<organism evidence="9">
    <name type="scientific">Oceaniferula spumae</name>
    <dbReference type="NCBI Taxonomy" id="2979115"/>
    <lineage>
        <taxon>Bacteria</taxon>
        <taxon>Pseudomonadati</taxon>
        <taxon>Verrucomicrobiota</taxon>
        <taxon>Verrucomicrobiia</taxon>
        <taxon>Verrucomicrobiales</taxon>
        <taxon>Verrucomicrobiaceae</taxon>
        <taxon>Oceaniferula</taxon>
    </lineage>
</organism>
<accession>A0AAT9FL30</accession>
<dbReference type="GO" id="GO:0000724">
    <property type="term" value="P:double-strand break repair via homologous recombination"/>
    <property type="evidence" value="ECO:0007669"/>
    <property type="project" value="TreeGrafter"/>
</dbReference>
<name>A0AAT9FL30_9BACT</name>
<dbReference type="SUPFAM" id="SSF52540">
    <property type="entry name" value="P-loop containing nucleoside triphosphate hydrolases"/>
    <property type="match status" value="1"/>
</dbReference>
<dbReference type="PROSITE" id="PS51192">
    <property type="entry name" value="HELICASE_ATP_BIND_1"/>
    <property type="match status" value="1"/>
</dbReference>
<dbReference type="InterPro" id="IPR014001">
    <property type="entry name" value="Helicase_ATP-bd"/>
</dbReference>
<dbReference type="Gene3D" id="3.40.50.300">
    <property type="entry name" value="P-loop containing nucleotide triphosphate hydrolases"/>
    <property type="match status" value="2"/>
</dbReference>
<keyword evidence="1" id="KW-0547">Nucleotide-binding</keyword>
<evidence type="ECO:0000259" key="7">
    <source>
        <dbReference type="PROSITE" id="PS51192"/>
    </source>
</evidence>
<dbReference type="PANTHER" id="PTHR13710:SF108">
    <property type="entry name" value="ATP-DEPENDENT DNA HELICASE Q4"/>
    <property type="match status" value="1"/>
</dbReference>
<evidence type="ECO:0000259" key="8">
    <source>
        <dbReference type="PROSITE" id="PS51194"/>
    </source>
</evidence>